<proteinExistence type="predicted"/>
<dbReference type="AlphaFoldDB" id="A0A9D4CN44"/>
<keyword evidence="2" id="KW-1185">Reference proteome</keyword>
<name>A0A9D4CN44_DREPO</name>
<dbReference type="Proteomes" id="UP000828390">
    <property type="component" value="Unassembled WGS sequence"/>
</dbReference>
<accession>A0A9D4CN44</accession>
<protein>
    <submittedName>
        <fullName evidence="1">Uncharacterized protein</fullName>
    </submittedName>
</protein>
<reference evidence="1" key="2">
    <citation type="submission" date="2020-11" db="EMBL/GenBank/DDBJ databases">
        <authorList>
            <person name="McCartney M.A."/>
            <person name="Auch B."/>
            <person name="Kono T."/>
            <person name="Mallez S."/>
            <person name="Becker A."/>
            <person name="Gohl D.M."/>
            <person name="Silverstein K.A.T."/>
            <person name="Koren S."/>
            <person name="Bechman K.B."/>
            <person name="Herman A."/>
            <person name="Abrahante J.E."/>
            <person name="Garbe J."/>
        </authorList>
    </citation>
    <scope>NUCLEOTIDE SEQUENCE</scope>
    <source>
        <strain evidence="1">Duluth1</strain>
        <tissue evidence="1">Whole animal</tissue>
    </source>
</reference>
<dbReference type="PANTHER" id="PTHR24401:SF29">
    <property type="entry name" value="SI:CH211-243P7.3-RELATED"/>
    <property type="match status" value="1"/>
</dbReference>
<reference evidence="1" key="1">
    <citation type="journal article" date="2019" name="bioRxiv">
        <title>The Genome of the Zebra Mussel, Dreissena polymorpha: A Resource for Invasive Species Research.</title>
        <authorList>
            <person name="McCartney M.A."/>
            <person name="Auch B."/>
            <person name="Kono T."/>
            <person name="Mallez S."/>
            <person name="Zhang Y."/>
            <person name="Obille A."/>
            <person name="Becker A."/>
            <person name="Abrahante J.E."/>
            <person name="Garbe J."/>
            <person name="Badalamenti J.P."/>
            <person name="Herman A."/>
            <person name="Mangelson H."/>
            <person name="Liachko I."/>
            <person name="Sullivan S."/>
            <person name="Sone E.D."/>
            <person name="Koren S."/>
            <person name="Silverstein K.A.T."/>
            <person name="Beckman K.B."/>
            <person name="Gohl D.M."/>
        </authorList>
    </citation>
    <scope>NUCLEOTIDE SEQUENCE</scope>
    <source>
        <strain evidence="1">Duluth1</strain>
        <tissue evidence="1">Whole animal</tissue>
    </source>
</reference>
<comment type="caution">
    <text evidence="1">The sequence shown here is derived from an EMBL/GenBank/DDBJ whole genome shotgun (WGS) entry which is preliminary data.</text>
</comment>
<evidence type="ECO:0000313" key="1">
    <source>
        <dbReference type="EMBL" id="KAH3727537.1"/>
    </source>
</evidence>
<gene>
    <name evidence="1" type="ORF">DPMN_053476</name>
</gene>
<dbReference type="PANTHER" id="PTHR24401">
    <property type="entry name" value="SI:CH211-243P7.3-RELATED"/>
    <property type="match status" value="1"/>
</dbReference>
<evidence type="ECO:0000313" key="2">
    <source>
        <dbReference type="Proteomes" id="UP000828390"/>
    </source>
</evidence>
<organism evidence="1 2">
    <name type="scientific">Dreissena polymorpha</name>
    <name type="common">Zebra mussel</name>
    <name type="synonym">Mytilus polymorpha</name>
    <dbReference type="NCBI Taxonomy" id="45954"/>
    <lineage>
        <taxon>Eukaryota</taxon>
        <taxon>Metazoa</taxon>
        <taxon>Spiralia</taxon>
        <taxon>Lophotrochozoa</taxon>
        <taxon>Mollusca</taxon>
        <taxon>Bivalvia</taxon>
        <taxon>Autobranchia</taxon>
        <taxon>Heteroconchia</taxon>
        <taxon>Euheterodonta</taxon>
        <taxon>Imparidentia</taxon>
        <taxon>Neoheterodontei</taxon>
        <taxon>Myida</taxon>
        <taxon>Dreissenoidea</taxon>
        <taxon>Dreissenidae</taxon>
        <taxon>Dreissena</taxon>
    </lineage>
</organism>
<sequence length="55" mass="5794">MDSTKKVTKKLAGEAARTAAWSTNVGNEHGQVLMSVMTSIEGCGLGDMVKGLVQR</sequence>
<dbReference type="EMBL" id="JAIWYP010000012">
    <property type="protein sequence ID" value="KAH3727537.1"/>
    <property type="molecule type" value="Genomic_DNA"/>
</dbReference>